<protein>
    <submittedName>
        <fullName evidence="1">Type II toxin-antitoxin system death-on-curing family toxin</fullName>
    </submittedName>
</protein>
<proteinExistence type="predicted"/>
<evidence type="ECO:0000313" key="2">
    <source>
        <dbReference type="Proteomes" id="UP000323225"/>
    </source>
</evidence>
<gene>
    <name evidence="1" type="ORF">F0M16_22940</name>
</gene>
<dbReference type="EMBL" id="VUAA01000076">
    <property type="protein sequence ID" value="KAA1252446.1"/>
    <property type="molecule type" value="Genomic_DNA"/>
</dbReference>
<sequence>IINETDFADILYAQYAKEQNSAL</sequence>
<reference evidence="1 2" key="1">
    <citation type="submission" date="2019-09" db="EMBL/GenBank/DDBJ databases">
        <authorList>
            <person name="Kritzky A."/>
            <person name="Schelkanova E.Y."/>
            <person name="Alkhova Z.V."/>
            <person name="Smirnova N.I."/>
        </authorList>
    </citation>
    <scope>NUCLEOTIDE SEQUENCE [LARGE SCALE GENOMIC DNA]</scope>
    <source>
        <strain evidence="1 2">M1526</strain>
    </source>
</reference>
<evidence type="ECO:0000313" key="1">
    <source>
        <dbReference type="EMBL" id="KAA1252446.1"/>
    </source>
</evidence>
<accession>A0A5Q6PC44</accession>
<organism evidence="1 2">
    <name type="scientific">Vibrio cholerae</name>
    <dbReference type="NCBI Taxonomy" id="666"/>
    <lineage>
        <taxon>Bacteria</taxon>
        <taxon>Pseudomonadati</taxon>
        <taxon>Pseudomonadota</taxon>
        <taxon>Gammaproteobacteria</taxon>
        <taxon>Vibrionales</taxon>
        <taxon>Vibrionaceae</taxon>
        <taxon>Vibrio</taxon>
    </lineage>
</organism>
<name>A0A5Q6PC44_VIBCL</name>
<feature type="non-terminal residue" evidence="1">
    <location>
        <position position="1"/>
    </location>
</feature>
<dbReference type="Proteomes" id="UP000323225">
    <property type="component" value="Unassembled WGS sequence"/>
</dbReference>
<comment type="caution">
    <text evidence="1">The sequence shown here is derived from an EMBL/GenBank/DDBJ whole genome shotgun (WGS) entry which is preliminary data.</text>
</comment>
<dbReference type="AlphaFoldDB" id="A0A5Q6PC44"/>